<name>A0A7U2I017_PHANO</name>
<dbReference type="AlphaFoldDB" id="A0A7U2I017"/>
<keyword evidence="2" id="KW-1185">Reference proteome</keyword>
<dbReference type="Proteomes" id="UP000663193">
    <property type="component" value="Chromosome 6"/>
</dbReference>
<gene>
    <name evidence="1" type="ORF">JI435_409550</name>
</gene>
<accession>A0A7U2I017</accession>
<evidence type="ECO:0000313" key="2">
    <source>
        <dbReference type="Proteomes" id="UP000663193"/>
    </source>
</evidence>
<dbReference type="EMBL" id="CP069028">
    <property type="protein sequence ID" value="QRC96734.1"/>
    <property type="molecule type" value="Genomic_DNA"/>
</dbReference>
<evidence type="ECO:0000313" key="1">
    <source>
        <dbReference type="EMBL" id="QRC96734.1"/>
    </source>
</evidence>
<sequence>MRFTHARALLQEFIRPQYSGVASPLAITSPHRLQTPSSRHSPASKHTYIKMCICVTA</sequence>
<organism evidence="1 2">
    <name type="scientific">Phaeosphaeria nodorum (strain SN15 / ATCC MYA-4574 / FGSC 10173)</name>
    <name type="common">Glume blotch fungus</name>
    <name type="synonym">Parastagonospora nodorum</name>
    <dbReference type="NCBI Taxonomy" id="321614"/>
    <lineage>
        <taxon>Eukaryota</taxon>
        <taxon>Fungi</taxon>
        <taxon>Dikarya</taxon>
        <taxon>Ascomycota</taxon>
        <taxon>Pezizomycotina</taxon>
        <taxon>Dothideomycetes</taxon>
        <taxon>Pleosporomycetidae</taxon>
        <taxon>Pleosporales</taxon>
        <taxon>Pleosporineae</taxon>
        <taxon>Phaeosphaeriaceae</taxon>
        <taxon>Parastagonospora</taxon>
    </lineage>
</organism>
<protein>
    <submittedName>
        <fullName evidence="1">Uncharacterized protein</fullName>
    </submittedName>
</protein>
<reference evidence="2" key="1">
    <citation type="journal article" date="2021" name="BMC Genomics">
        <title>Chromosome-level genome assembly and manually-curated proteome of model necrotroph Parastagonospora nodorum Sn15 reveals a genome-wide trove of candidate effector homologs, and redundancy of virulence-related functions within an accessory chromosome.</title>
        <authorList>
            <person name="Bertazzoni S."/>
            <person name="Jones D.A.B."/>
            <person name="Phan H.T."/>
            <person name="Tan K.-C."/>
            <person name="Hane J.K."/>
        </authorList>
    </citation>
    <scope>NUCLEOTIDE SEQUENCE [LARGE SCALE GENOMIC DNA]</scope>
    <source>
        <strain evidence="2">SN15 / ATCC MYA-4574 / FGSC 10173)</strain>
    </source>
</reference>
<dbReference type="VEuPathDB" id="FungiDB:JI435_409550"/>
<proteinExistence type="predicted"/>